<dbReference type="Proteomes" id="UP001355298">
    <property type="component" value="Unassembled WGS sequence"/>
</dbReference>
<dbReference type="RefSeq" id="WP_326279009.1">
    <property type="nucleotide sequence ID" value="NZ_JAYKYV010000009.1"/>
</dbReference>
<dbReference type="Gene3D" id="3.50.50.60">
    <property type="entry name" value="FAD/NAD(P)-binding domain"/>
    <property type="match status" value="2"/>
</dbReference>
<evidence type="ECO:0000256" key="2">
    <source>
        <dbReference type="ARBA" id="ARBA00023002"/>
    </source>
</evidence>
<keyword evidence="2" id="KW-0560">Oxidoreductase</keyword>
<dbReference type="InterPro" id="IPR050097">
    <property type="entry name" value="Ferredoxin-NADP_redctase_2"/>
</dbReference>
<name>A0ABU6IT55_9FLAO</name>
<dbReference type="InterPro" id="IPR023753">
    <property type="entry name" value="FAD/NAD-binding_dom"/>
</dbReference>
<feature type="domain" description="FAD/NAD(P)-binding" evidence="3">
    <location>
        <begin position="7"/>
        <end position="286"/>
    </location>
</feature>
<dbReference type="InterPro" id="IPR036188">
    <property type="entry name" value="FAD/NAD-bd_sf"/>
</dbReference>
<comment type="caution">
    <text evidence="4">The sequence shown here is derived from an EMBL/GenBank/DDBJ whole genome shotgun (WGS) entry which is preliminary data.</text>
</comment>
<proteinExistence type="predicted"/>
<evidence type="ECO:0000313" key="5">
    <source>
        <dbReference type="Proteomes" id="UP001355298"/>
    </source>
</evidence>
<gene>
    <name evidence="4" type="ORF">VOP03_11875</name>
</gene>
<keyword evidence="5" id="KW-1185">Reference proteome</keyword>
<sequence length="302" mass="32922">MEKSKIYDVIIIGGSYAGLSAAMALGRSLNQTLVIDGGEPCNRQTPHSQNFLTQDGKPPKEIADLATRQVKDYESVTFFKGFALNASTSKSGFLVRTDTGDVFEGKKMIMATGIKDLLPEIPGFQECWGISVIHCPYCHGYEYRGKKTGIWAPAEKAFHLAPLLLNLTDDLTIIGQKVSNFTEEELKTLQKHGVKMVHHNVMAMEHKNGYLHKVVLDNGDKISFSAVYAGVPFEQSSDIPNSLGCELTEQGFIKTDHFQKTTVSGVFACGDNSISMRSVAQAVASGNLAGAMANMELSKESF</sequence>
<evidence type="ECO:0000259" key="3">
    <source>
        <dbReference type="Pfam" id="PF07992"/>
    </source>
</evidence>
<keyword evidence="1" id="KW-0285">Flavoprotein</keyword>
<dbReference type="PRINTS" id="PR00469">
    <property type="entry name" value="PNDRDTASEII"/>
</dbReference>
<reference evidence="4 5" key="1">
    <citation type="submission" date="2024-01" db="EMBL/GenBank/DDBJ databases">
        <title>The strains designed SYSU M86414 and SYSU M84420 isolated from the marine sediment in San Sha City (Hainan Province, China).</title>
        <authorList>
            <person name="Guo D."/>
        </authorList>
    </citation>
    <scope>NUCLEOTIDE SEQUENCE [LARGE SCALE GENOMIC DNA]</scope>
    <source>
        <strain evidence="4 5">SYSU M84420</strain>
    </source>
</reference>
<dbReference type="PRINTS" id="PR00368">
    <property type="entry name" value="FADPNR"/>
</dbReference>
<dbReference type="EMBL" id="JAYMGW010000009">
    <property type="protein sequence ID" value="MEC4266045.1"/>
    <property type="molecule type" value="Genomic_DNA"/>
</dbReference>
<evidence type="ECO:0000313" key="4">
    <source>
        <dbReference type="EMBL" id="MEC4266045.1"/>
    </source>
</evidence>
<dbReference type="Pfam" id="PF07992">
    <property type="entry name" value="Pyr_redox_2"/>
    <property type="match status" value="1"/>
</dbReference>
<organism evidence="4 5">
    <name type="scientific">Flagellimonas halotolerans</name>
    <dbReference type="NCBI Taxonomy" id="3112164"/>
    <lineage>
        <taxon>Bacteria</taxon>
        <taxon>Pseudomonadati</taxon>
        <taxon>Bacteroidota</taxon>
        <taxon>Flavobacteriia</taxon>
        <taxon>Flavobacteriales</taxon>
        <taxon>Flavobacteriaceae</taxon>
        <taxon>Flagellimonas</taxon>
    </lineage>
</organism>
<accession>A0ABU6IT55</accession>
<evidence type="ECO:0000256" key="1">
    <source>
        <dbReference type="ARBA" id="ARBA00022630"/>
    </source>
</evidence>
<protein>
    <submittedName>
        <fullName evidence="4">NAD(P)/FAD-dependent oxidoreductase</fullName>
    </submittedName>
</protein>
<dbReference type="SUPFAM" id="SSF51905">
    <property type="entry name" value="FAD/NAD(P)-binding domain"/>
    <property type="match status" value="1"/>
</dbReference>
<dbReference type="PANTHER" id="PTHR48105">
    <property type="entry name" value="THIOREDOXIN REDUCTASE 1-RELATED-RELATED"/>
    <property type="match status" value="1"/>
</dbReference>